<dbReference type="Gene3D" id="3.40.30.10">
    <property type="entry name" value="Glutaredoxin"/>
    <property type="match status" value="1"/>
</dbReference>
<feature type="domain" description="Thioredoxin-like fold" evidence="2">
    <location>
        <begin position="44"/>
        <end position="227"/>
    </location>
</feature>
<dbReference type="EMBL" id="BAAAEM010000003">
    <property type="protein sequence ID" value="GAA0486998.1"/>
    <property type="molecule type" value="Genomic_DNA"/>
</dbReference>
<sequence>MKFGSAYLASAALAAATIVAFPTNAQSQTAQTDWAQRVTMSDMGGHIVGNPLAKHQLAEYMSYTCNHCANFEAESHNSLKSDFVQKGHVSFEVRNLVLNPIDLTAAMLARCGGRTKFFGNHRAFLASQASWMQTFQSSSSEVMQSLNEGTIPERMKKIAKAADFYGLMKKRGYSKGQVNACLTDQATQDKILNMTKYATGTLKLTGTPSFTLNDQPIEKVHSWTRLRPTLLALPE</sequence>
<dbReference type="InterPro" id="IPR012336">
    <property type="entry name" value="Thioredoxin-like_fold"/>
</dbReference>
<organism evidence="3 4">
    <name type="scientific">Parasphingorhabdus litoris</name>
    <dbReference type="NCBI Taxonomy" id="394733"/>
    <lineage>
        <taxon>Bacteria</taxon>
        <taxon>Pseudomonadati</taxon>
        <taxon>Pseudomonadota</taxon>
        <taxon>Alphaproteobacteria</taxon>
        <taxon>Sphingomonadales</taxon>
        <taxon>Sphingomonadaceae</taxon>
        <taxon>Parasphingorhabdus</taxon>
    </lineage>
</organism>
<keyword evidence="1" id="KW-0732">Signal</keyword>
<feature type="chain" id="PRO_5047355497" description="Thioredoxin-like fold domain-containing protein" evidence="1">
    <location>
        <begin position="26"/>
        <end position="235"/>
    </location>
</feature>
<dbReference type="SUPFAM" id="SSF52833">
    <property type="entry name" value="Thioredoxin-like"/>
    <property type="match status" value="1"/>
</dbReference>
<evidence type="ECO:0000256" key="1">
    <source>
        <dbReference type="SAM" id="SignalP"/>
    </source>
</evidence>
<gene>
    <name evidence="3" type="ORF">GCM10009096_32300</name>
</gene>
<dbReference type="Pfam" id="PF13462">
    <property type="entry name" value="Thioredoxin_4"/>
    <property type="match status" value="1"/>
</dbReference>
<dbReference type="Gene3D" id="1.10.40.110">
    <property type="match status" value="1"/>
</dbReference>
<comment type="caution">
    <text evidence="3">The sequence shown here is derived from an EMBL/GenBank/DDBJ whole genome shotgun (WGS) entry which is preliminary data.</text>
</comment>
<feature type="signal peptide" evidence="1">
    <location>
        <begin position="1"/>
        <end position="25"/>
    </location>
</feature>
<dbReference type="Proteomes" id="UP001500713">
    <property type="component" value="Unassembled WGS sequence"/>
</dbReference>
<evidence type="ECO:0000259" key="2">
    <source>
        <dbReference type="Pfam" id="PF13462"/>
    </source>
</evidence>
<protein>
    <recommendedName>
        <fullName evidence="2">Thioredoxin-like fold domain-containing protein</fullName>
    </recommendedName>
</protein>
<dbReference type="CDD" id="cd02972">
    <property type="entry name" value="DsbA_family"/>
    <property type="match status" value="1"/>
</dbReference>
<keyword evidence="4" id="KW-1185">Reference proteome</keyword>
<proteinExistence type="predicted"/>
<accession>A0ABN1AZY2</accession>
<reference evidence="3 4" key="1">
    <citation type="journal article" date="2019" name="Int. J. Syst. Evol. Microbiol.">
        <title>The Global Catalogue of Microorganisms (GCM) 10K type strain sequencing project: providing services to taxonomists for standard genome sequencing and annotation.</title>
        <authorList>
            <consortium name="The Broad Institute Genomics Platform"/>
            <consortium name="The Broad Institute Genome Sequencing Center for Infectious Disease"/>
            <person name="Wu L."/>
            <person name="Ma J."/>
        </authorList>
    </citation>
    <scope>NUCLEOTIDE SEQUENCE [LARGE SCALE GENOMIC DNA]</scope>
    <source>
        <strain evidence="3 4">JCM 14162</strain>
    </source>
</reference>
<name>A0ABN1AZY2_9SPHN</name>
<dbReference type="RefSeq" id="WP_229955748.1">
    <property type="nucleotide sequence ID" value="NZ_BAAAEM010000003.1"/>
</dbReference>
<dbReference type="InterPro" id="IPR036249">
    <property type="entry name" value="Thioredoxin-like_sf"/>
</dbReference>
<evidence type="ECO:0000313" key="3">
    <source>
        <dbReference type="EMBL" id="GAA0486998.1"/>
    </source>
</evidence>
<evidence type="ECO:0000313" key="4">
    <source>
        <dbReference type="Proteomes" id="UP001500713"/>
    </source>
</evidence>